<dbReference type="InterPro" id="IPR010713">
    <property type="entry name" value="XET_C"/>
</dbReference>
<dbReference type="PROSITE" id="PS51257">
    <property type="entry name" value="PROKAR_LIPOPROTEIN"/>
    <property type="match status" value="1"/>
</dbReference>
<keyword evidence="6" id="KW-0732">Signal</keyword>
<feature type="active site" description="Proton donor" evidence="5">
    <location>
        <position position="130"/>
    </location>
</feature>
<evidence type="ECO:0000256" key="6">
    <source>
        <dbReference type="RuleBase" id="RU361120"/>
    </source>
</evidence>
<keyword evidence="6" id="KW-0052">Apoplast</keyword>
<keyword evidence="6" id="KW-0134">Cell wall</keyword>
<keyword evidence="6" id="KW-0961">Cell wall biogenesis/degradation</keyword>
<dbReference type="PIRSF" id="PIRSF005604">
    <property type="entry name" value="XET"/>
    <property type="match status" value="1"/>
</dbReference>
<comment type="PTM">
    <text evidence="6">Contains at least one intrachain disulfide bond essential for its enzymatic activity.</text>
</comment>
<evidence type="ECO:0000256" key="3">
    <source>
        <dbReference type="ARBA" id="ARBA00023157"/>
    </source>
</evidence>
<organism evidence="8 9">
    <name type="scientific">Macleaya cordata</name>
    <name type="common">Five-seeded plume-poppy</name>
    <name type="synonym">Bocconia cordata</name>
    <dbReference type="NCBI Taxonomy" id="56857"/>
    <lineage>
        <taxon>Eukaryota</taxon>
        <taxon>Viridiplantae</taxon>
        <taxon>Streptophyta</taxon>
        <taxon>Embryophyta</taxon>
        <taxon>Tracheophyta</taxon>
        <taxon>Spermatophyta</taxon>
        <taxon>Magnoliopsida</taxon>
        <taxon>Ranunculales</taxon>
        <taxon>Papaveraceae</taxon>
        <taxon>Papaveroideae</taxon>
        <taxon>Macleaya</taxon>
    </lineage>
</organism>
<evidence type="ECO:0000313" key="8">
    <source>
        <dbReference type="EMBL" id="OVA03739.1"/>
    </source>
</evidence>
<dbReference type="PANTHER" id="PTHR31062">
    <property type="entry name" value="XYLOGLUCAN ENDOTRANSGLUCOSYLASE/HYDROLASE PROTEIN 8-RELATED"/>
    <property type="match status" value="1"/>
</dbReference>
<dbReference type="STRING" id="56857.A0A200PZU1"/>
<dbReference type="InterPro" id="IPR016455">
    <property type="entry name" value="XTH"/>
</dbReference>
<reference evidence="8 9" key="1">
    <citation type="journal article" date="2017" name="Mol. Plant">
        <title>The Genome of Medicinal Plant Macleaya cordata Provides New Insights into Benzylisoquinoline Alkaloids Metabolism.</title>
        <authorList>
            <person name="Liu X."/>
            <person name="Liu Y."/>
            <person name="Huang P."/>
            <person name="Ma Y."/>
            <person name="Qing Z."/>
            <person name="Tang Q."/>
            <person name="Cao H."/>
            <person name="Cheng P."/>
            <person name="Zheng Y."/>
            <person name="Yuan Z."/>
            <person name="Zhou Y."/>
            <person name="Liu J."/>
            <person name="Tang Z."/>
            <person name="Zhuo Y."/>
            <person name="Zhang Y."/>
            <person name="Yu L."/>
            <person name="Huang J."/>
            <person name="Yang P."/>
            <person name="Peng Q."/>
            <person name="Zhang J."/>
            <person name="Jiang W."/>
            <person name="Zhang Z."/>
            <person name="Lin K."/>
            <person name="Ro D.K."/>
            <person name="Chen X."/>
            <person name="Xiong X."/>
            <person name="Shang Y."/>
            <person name="Huang S."/>
            <person name="Zeng J."/>
        </authorList>
    </citation>
    <scope>NUCLEOTIDE SEQUENCE [LARGE SCALE GENOMIC DNA]</scope>
    <source>
        <strain evidence="9">cv. BLH2017</strain>
        <tissue evidence="8">Root</tissue>
    </source>
</reference>
<feature type="domain" description="GH16" evidence="7">
    <location>
        <begin position="26"/>
        <end position="242"/>
    </location>
</feature>
<dbReference type="Pfam" id="PF06955">
    <property type="entry name" value="XET_C"/>
    <property type="match status" value="1"/>
</dbReference>
<dbReference type="Proteomes" id="UP000195402">
    <property type="component" value="Unassembled WGS sequence"/>
</dbReference>
<feature type="active site" description="Nucleophile" evidence="5">
    <location>
        <position position="126"/>
    </location>
</feature>
<feature type="chain" id="PRO_5011826261" description="Xyloglucan endotransglucosylase/hydrolase" evidence="6">
    <location>
        <begin position="25"/>
        <end position="324"/>
    </location>
</feature>
<comment type="subcellular location">
    <subcellularLocation>
        <location evidence="6">Secreted</location>
        <location evidence="6">Cell wall</location>
    </subcellularLocation>
    <subcellularLocation>
        <location evidence="6">Secreted</location>
        <location evidence="6">Extracellular space</location>
        <location evidence="6">Apoplast</location>
    </subcellularLocation>
</comment>
<dbReference type="EC" id="2.4.1.207" evidence="6"/>
<evidence type="ECO:0000256" key="2">
    <source>
        <dbReference type="ARBA" id="ARBA00022801"/>
    </source>
</evidence>
<evidence type="ECO:0000259" key="7">
    <source>
        <dbReference type="PROSITE" id="PS51762"/>
    </source>
</evidence>
<keyword evidence="3" id="KW-1015">Disulfide bond</keyword>
<keyword evidence="1 6" id="KW-0808">Transferase</keyword>
<dbReference type="GO" id="GO:0016762">
    <property type="term" value="F:xyloglucan:xyloglucosyl transferase activity"/>
    <property type="evidence" value="ECO:0007669"/>
    <property type="project" value="UniProtKB-EC"/>
</dbReference>
<dbReference type="GO" id="GO:0048046">
    <property type="term" value="C:apoplast"/>
    <property type="evidence" value="ECO:0007669"/>
    <property type="project" value="UniProtKB-SubCell"/>
</dbReference>
<keyword evidence="4 6" id="KW-0326">Glycosidase</keyword>
<dbReference type="GO" id="GO:0010411">
    <property type="term" value="P:xyloglucan metabolic process"/>
    <property type="evidence" value="ECO:0007669"/>
    <property type="project" value="InterPro"/>
</dbReference>
<dbReference type="InterPro" id="IPR044791">
    <property type="entry name" value="Beta-glucanase/XTH"/>
</dbReference>
<dbReference type="OMA" id="RGPVYKP"/>
<keyword evidence="2 6" id="KW-0378">Hydrolase</keyword>
<dbReference type="SUPFAM" id="SSF49899">
    <property type="entry name" value="Concanavalin A-like lectins/glucanases"/>
    <property type="match status" value="1"/>
</dbReference>
<comment type="similarity">
    <text evidence="6">Belongs to the glycosyl hydrolase 16 family.</text>
</comment>
<gene>
    <name evidence="8" type="ORF">BVC80_1431g63</name>
</gene>
<evidence type="ECO:0000256" key="4">
    <source>
        <dbReference type="ARBA" id="ARBA00023295"/>
    </source>
</evidence>
<evidence type="ECO:0000313" key="9">
    <source>
        <dbReference type="Proteomes" id="UP000195402"/>
    </source>
</evidence>
<name>A0A200PZU1_MACCD</name>
<dbReference type="GO" id="GO:0042546">
    <property type="term" value="P:cell wall biogenesis"/>
    <property type="evidence" value="ECO:0007669"/>
    <property type="project" value="InterPro"/>
</dbReference>
<dbReference type="AlphaFoldDB" id="A0A200PZU1"/>
<dbReference type="InParanoid" id="A0A200PZU1"/>
<proteinExistence type="inferred from homology"/>
<dbReference type="CDD" id="cd02176">
    <property type="entry name" value="GH16_XET"/>
    <property type="match status" value="1"/>
</dbReference>
<dbReference type="PROSITE" id="PS51762">
    <property type="entry name" value="GH16_2"/>
    <property type="match status" value="1"/>
</dbReference>
<dbReference type="GO" id="GO:0071555">
    <property type="term" value="P:cell wall organization"/>
    <property type="evidence" value="ECO:0007669"/>
    <property type="project" value="UniProtKB-KW"/>
</dbReference>
<dbReference type="Pfam" id="PF00722">
    <property type="entry name" value="Glyco_hydro_16"/>
    <property type="match status" value="1"/>
</dbReference>
<evidence type="ECO:0000256" key="1">
    <source>
        <dbReference type="ARBA" id="ARBA00022679"/>
    </source>
</evidence>
<dbReference type="OrthoDB" id="4781at2759"/>
<sequence length="324" mass="37015">MAILKEEVLLFIGLFISCISIVLAARHRDPYTPPNLKHLTDLFPRQTFNQGFSEYFGGSNIKLKQNGSFVDLSLDKYTGSGFLSQNRYHYGFFSATMKLPSGSYTAGVVVAFYLSNADVYPRSHDEIDFELLGHANRKPWNLQTNVYGNGSVKYTGREEKFRLWFDPTKEFHTYTIIWNAHHIVFLVDNIPIREVTYTKSMSLAYPLKPMSLYSTLWDGSDWATDGGKYKVDYKYAPFITSFGQLQMEGCIFNNNQTKAPPPMPPGNVKGGTSSNIDPVEGEDVVKLSQEQKKGMEDVRKRFLIYSYCKDLKRYKVLPPECNDE</sequence>
<dbReference type="InterPro" id="IPR000757">
    <property type="entry name" value="Beta-glucanase-like"/>
</dbReference>
<dbReference type="EMBL" id="MVGT01003557">
    <property type="protein sequence ID" value="OVA03739.1"/>
    <property type="molecule type" value="Genomic_DNA"/>
</dbReference>
<comment type="function">
    <text evidence="6">Catalyzes xyloglucan endohydrolysis (XEH) and/or endotransglycosylation (XET). Cleaves and religates xyloglucan polymers, an essential constituent of the primary cell wall, and thereby participates in cell wall construction of growing tissues.</text>
</comment>
<evidence type="ECO:0000256" key="5">
    <source>
        <dbReference type="PIRSR" id="PIRSR005604-1"/>
    </source>
</evidence>
<keyword evidence="9" id="KW-1185">Reference proteome</keyword>
<comment type="caution">
    <text evidence="8">The sequence shown here is derived from an EMBL/GenBank/DDBJ whole genome shotgun (WGS) entry which is preliminary data.</text>
</comment>
<keyword evidence="6" id="KW-0964">Secreted</keyword>
<dbReference type="InterPro" id="IPR013320">
    <property type="entry name" value="ConA-like_dom_sf"/>
</dbReference>
<feature type="signal peptide" evidence="6">
    <location>
        <begin position="1"/>
        <end position="24"/>
    </location>
</feature>
<dbReference type="GO" id="GO:0004553">
    <property type="term" value="F:hydrolase activity, hydrolyzing O-glycosyl compounds"/>
    <property type="evidence" value="ECO:0007669"/>
    <property type="project" value="InterPro"/>
</dbReference>
<dbReference type="Gene3D" id="2.60.120.200">
    <property type="match status" value="1"/>
</dbReference>
<accession>A0A200PZU1</accession>
<protein>
    <recommendedName>
        <fullName evidence="6">Xyloglucan endotransglucosylase/hydrolase</fullName>
        <ecNumber evidence="6">2.4.1.207</ecNumber>
    </recommendedName>
</protein>